<dbReference type="Proteomes" id="UP000265520">
    <property type="component" value="Unassembled WGS sequence"/>
</dbReference>
<protein>
    <submittedName>
        <fullName evidence="2">Uncharacterized protein</fullName>
    </submittedName>
</protein>
<proteinExistence type="predicted"/>
<evidence type="ECO:0000313" key="2">
    <source>
        <dbReference type="EMBL" id="MCI68862.1"/>
    </source>
</evidence>
<evidence type="ECO:0000313" key="3">
    <source>
        <dbReference type="Proteomes" id="UP000265520"/>
    </source>
</evidence>
<feature type="region of interest" description="Disordered" evidence="1">
    <location>
        <begin position="1"/>
        <end position="82"/>
    </location>
</feature>
<accession>A0A392U667</accession>
<name>A0A392U667_9FABA</name>
<reference evidence="2 3" key="1">
    <citation type="journal article" date="2018" name="Front. Plant Sci.">
        <title>Red Clover (Trifolium pratense) and Zigzag Clover (T. medium) - A Picture of Genomic Similarities and Differences.</title>
        <authorList>
            <person name="Dluhosova J."/>
            <person name="Istvanek J."/>
            <person name="Nedelnik J."/>
            <person name="Repkova J."/>
        </authorList>
    </citation>
    <scope>NUCLEOTIDE SEQUENCE [LARGE SCALE GENOMIC DNA]</scope>
    <source>
        <strain evidence="3">cv. 10/8</strain>
        <tissue evidence="2">Leaf</tissue>
    </source>
</reference>
<evidence type="ECO:0000256" key="1">
    <source>
        <dbReference type="SAM" id="MobiDB-lite"/>
    </source>
</evidence>
<sequence length="82" mass="8759">VIDDSADEKTTNVADDAIASDLQNDLQEAEHVTVKEPETNTEAPSSESNNASKKGPSIGVHKNHPMDLIIGNPDHGITTRRA</sequence>
<organism evidence="2 3">
    <name type="scientific">Trifolium medium</name>
    <dbReference type="NCBI Taxonomy" id="97028"/>
    <lineage>
        <taxon>Eukaryota</taxon>
        <taxon>Viridiplantae</taxon>
        <taxon>Streptophyta</taxon>
        <taxon>Embryophyta</taxon>
        <taxon>Tracheophyta</taxon>
        <taxon>Spermatophyta</taxon>
        <taxon>Magnoliopsida</taxon>
        <taxon>eudicotyledons</taxon>
        <taxon>Gunneridae</taxon>
        <taxon>Pentapetalae</taxon>
        <taxon>rosids</taxon>
        <taxon>fabids</taxon>
        <taxon>Fabales</taxon>
        <taxon>Fabaceae</taxon>
        <taxon>Papilionoideae</taxon>
        <taxon>50 kb inversion clade</taxon>
        <taxon>NPAAA clade</taxon>
        <taxon>Hologalegina</taxon>
        <taxon>IRL clade</taxon>
        <taxon>Trifolieae</taxon>
        <taxon>Trifolium</taxon>
    </lineage>
</organism>
<dbReference type="EMBL" id="LXQA010744384">
    <property type="protein sequence ID" value="MCI68862.1"/>
    <property type="molecule type" value="Genomic_DNA"/>
</dbReference>
<feature type="non-terminal residue" evidence="2">
    <location>
        <position position="1"/>
    </location>
</feature>
<dbReference type="AlphaFoldDB" id="A0A392U667"/>
<feature type="compositionally biased region" description="Polar residues" evidence="1">
    <location>
        <begin position="40"/>
        <end position="52"/>
    </location>
</feature>
<keyword evidence="3" id="KW-1185">Reference proteome</keyword>
<feature type="non-terminal residue" evidence="2">
    <location>
        <position position="82"/>
    </location>
</feature>
<comment type="caution">
    <text evidence="2">The sequence shown here is derived from an EMBL/GenBank/DDBJ whole genome shotgun (WGS) entry which is preliminary data.</text>
</comment>
<feature type="compositionally biased region" description="Basic and acidic residues" evidence="1">
    <location>
        <begin position="28"/>
        <end position="38"/>
    </location>
</feature>